<dbReference type="OrthoDB" id="7605215at2"/>
<dbReference type="AlphaFoldDB" id="A0A1G7H7B3"/>
<evidence type="ECO:0000313" key="2">
    <source>
        <dbReference type="Proteomes" id="UP000199344"/>
    </source>
</evidence>
<dbReference type="STRING" id="591205.SAMN05421538_1189"/>
<accession>A0A1G7H7B3</accession>
<dbReference type="Proteomes" id="UP000199344">
    <property type="component" value="Unassembled WGS sequence"/>
</dbReference>
<evidence type="ECO:0000313" key="1">
    <source>
        <dbReference type="EMBL" id="SDE96308.1"/>
    </source>
</evidence>
<gene>
    <name evidence="1" type="ORF">SAMN05421538_1189</name>
</gene>
<dbReference type="EMBL" id="FNAH01000018">
    <property type="protein sequence ID" value="SDE96308.1"/>
    <property type="molecule type" value="Genomic_DNA"/>
</dbReference>
<organism evidence="1 2">
    <name type="scientific">Paracoccus isoporae</name>
    <dbReference type="NCBI Taxonomy" id="591205"/>
    <lineage>
        <taxon>Bacteria</taxon>
        <taxon>Pseudomonadati</taxon>
        <taxon>Pseudomonadota</taxon>
        <taxon>Alphaproteobacteria</taxon>
        <taxon>Rhodobacterales</taxon>
        <taxon>Paracoccaceae</taxon>
        <taxon>Paracoccus</taxon>
    </lineage>
</organism>
<name>A0A1G7H7B3_9RHOB</name>
<keyword evidence="2" id="KW-1185">Reference proteome</keyword>
<dbReference type="RefSeq" id="WP_090525656.1">
    <property type="nucleotide sequence ID" value="NZ_FNAH01000018.1"/>
</dbReference>
<reference evidence="1 2" key="1">
    <citation type="submission" date="2016-10" db="EMBL/GenBank/DDBJ databases">
        <authorList>
            <person name="de Groot N.N."/>
        </authorList>
    </citation>
    <scope>NUCLEOTIDE SEQUENCE [LARGE SCALE GENOMIC DNA]</scope>
    <source>
        <strain evidence="1 2">DSM 22220</strain>
    </source>
</reference>
<protein>
    <submittedName>
        <fullName evidence="1">Uncharacterized protein</fullName>
    </submittedName>
</protein>
<proteinExistence type="predicted"/>
<sequence length="180" mass="19624">MTVDILKQFEAVPAAYPDAPSGLSPDAAALDADMIWARIEDYCAHRWTPREVVWTILGDAGDQWHPPLTPIVSRVAHHWDGAAWASLTLLDGPLGIALPFDGTFKITAQVGGGDVPAPVLAAFKRLAEYSVDTEERAGATDYSVNLGGAIQESYRRYPSWLARAMQYSGAADLLRPYRRA</sequence>